<dbReference type="Proteomes" id="UP000268093">
    <property type="component" value="Unassembled WGS sequence"/>
</dbReference>
<keyword evidence="2" id="KW-1185">Reference proteome</keyword>
<name>A0A433D6Z6_9FUNG</name>
<accession>A0A433D6Z6</accession>
<gene>
    <name evidence="1" type="ORF">BC936DRAFT_146693</name>
</gene>
<reference evidence="1 2" key="1">
    <citation type="journal article" date="2018" name="New Phytol.">
        <title>Phylogenomics of Endogonaceae and evolution of mycorrhizas within Mucoromycota.</title>
        <authorList>
            <person name="Chang Y."/>
            <person name="Desiro A."/>
            <person name="Na H."/>
            <person name="Sandor L."/>
            <person name="Lipzen A."/>
            <person name="Clum A."/>
            <person name="Barry K."/>
            <person name="Grigoriev I.V."/>
            <person name="Martin F.M."/>
            <person name="Stajich J.E."/>
            <person name="Smith M.E."/>
            <person name="Bonito G."/>
            <person name="Spatafora J.W."/>
        </authorList>
    </citation>
    <scope>NUCLEOTIDE SEQUENCE [LARGE SCALE GENOMIC DNA]</scope>
    <source>
        <strain evidence="1 2">GMNB39</strain>
    </source>
</reference>
<organism evidence="1 2">
    <name type="scientific">Jimgerdemannia flammicorona</name>
    <dbReference type="NCBI Taxonomy" id="994334"/>
    <lineage>
        <taxon>Eukaryota</taxon>
        <taxon>Fungi</taxon>
        <taxon>Fungi incertae sedis</taxon>
        <taxon>Mucoromycota</taxon>
        <taxon>Mucoromycotina</taxon>
        <taxon>Endogonomycetes</taxon>
        <taxon>Endogonales</taxon>
        <taxon>Endogonaceae</taxon>
        <taxon>Jimgerdemannia</taxon>
    </lineage>
</organism>
<proteinExistence type="predicted"/>
<dbReference type="EMBL" id="RBNI01005513">
    <property type="protein sequence ID" value="RUP46638.1"/>
    <property type="molecule type" value="Genomic_DNA"/>
</dbReference>
<comment type="caution">
    <text evidence="1">The sequence shown here is derived from an EMBL/GenBank/DDBJ whole genome shotgun (WGS) entry which is preliminary data.</text>
</comment>
<evidence type="ECO:0000313" key="2">
    <source>
        <dbReference type="Proteomes" id="UP000268093"/>
    </source>
</evidence>
<dbReference type="AlphaFoldDB" id="A0A433D6Z6"/>
<protein>
    <submittedName>
        <fullName evidence="1">Uncharacterized protein</fullName>
    </submittedName>
</protein>
<sequence>MSSSRREIPVPSEDDVTGLVAIKGDWNRYLFQHCVPQAWADLLEAVAKCASPNTESKFVALVQSRTELKIESASIAEYRLWPLGDCEQAYVGLSRIVVRC</sequence>
<evidence type="ECO:0000313" key="1">
    <source>
        <dbReference type="EMBL" id="RUP46638.1"/>
    </source>
</evidence>